<name>A0A7C1CXF4_9BACT</name>
<sequence length="80" mass="9312">MDFIRQLISLITVFASYVESPGNGAEKKEKVKQMIKDALPDEEWKIDPEFFDFILDVFIDLVVMFLNKGLWKTAMKVLVK</sequence>
<organism evidence="1">
    <name type="scientific">Mesotoga infera</name>
    <dbReference type="NCBI Taxonomy" id="1236046"/>
    <lineage>
        <taxon>Bacteria</taxon>
        <taxon>Thermotogati</taxon>
        <taxon>Thermotogota</taxon>
        <taxon>Thermotogae</taxon>
        <taxon>Kosmotogales</taxon>
        <taxon>Kosmotogaceae</taxon>
        <taxon>Mesotoga</taxon>
    </lineage>
</organism>
<dbReference type="EMBL" id="DSBT01000335">
    <property type="protein sequence ID" value="HDP78649.1"/>
    <property type="molecule type" value="Genomic_DNA"/>
</dbReference>
<accession>A0A7C1CXF4</accession>
<evidence type="ECO:0000313" key="1">
    <source>
        <dbReference type="EMBL" id="HDP78649.1"/>
    </source>
</evidence>
<gene>
    <name evidence="1" type="ORF">ENN47_10815</name>
</gene>
<proteinExistence type="predicted"/>
<dbReference type="AlphaFoldDB" id="A0A7C1CXF4"/>
<comment type="caution">
    <text evidence="1">The sequence shown here is derived from an EMBL/GenBank/DDBJ whole genome shotgun (WGS) entry which is preliminary data.</text>
</comment>
<protein>
    <submittedName>
        <fullName evidence="1">Uncharacterized protein</fullName>
    </submittedName>
</protein>
<dbReference type="Proteomes" id="UP000886198">
    <property type="component" value="Unassembled WGS sequence"/>
</dbReference>
<reference evidence="1" key="1">
    <citation type="journal article" date="2020" name="mSystems">
        <title>Genome- and Community-Level Interaction Insights into Carbon Utilization and Element Cycling Functions of Hydrothermarchaeota in Hydrothermal Sediment.</title>
        <authorList>
            <person name="Zhou Z."/>
            <person name="Liu Y."/>
            <person name="Xu W."/>
            <person name="Pan J."/>
            <person name="Luo Z.H."/>
            <person name="Li M."/>
        </authorList>
    </citation>
    <scope>NUCLEOTIDE SEQUENCE [LARGE SCALE GENOMIC DNA]</scope>
    <source>
        <strain evidence="1">SpSt-1179</strain>
    </source>
</reference>